<evidence type="ECO:0000256" key="5">
    <source>
        <dbReference type="ARBA" id="ARBA00022475"/>
    </source>
</evidence>
<keyword evidence="9 10" id="KW-0472">Membrane</keyword>
<dbReference type="CDD" id="cd06261">
    <property type="entry name" value="TM_PBP2"/>
    <property type="match status" value="1"/>
</dbReference>
<keyword evidence="13" id="KW-1185">Reference proteome</keyword>
<feature type="transmembrane region" description="Helical" evidence="10">
    <location>
        <begin position="133"/>
        <end position="151"/>
    </location>
</feature>
<reference evidence="12 13" key="1">
    <citation type="submission" date="2019-04" db="EMBL/GenBank/DDBJ databases">
        <title>Geobacter oryzae sp. nov., ferric-reducing bacteria isolated from paddy soil.</title>
        <authorList>
            <person name="Xu Z."/>
            <person name="Masuda Y."/>
            <person name="Itoh H."/>
            <person name="Senoo K."/>
        </authorList>
    </citation>
    <scope>NUCLEOTIDE SEQUENCE [LARGE SCALE GENOMIC DNA]</scope>
    <source>
        <strain evidence="12 13">Red111</strain>
    </source>
</reference>
<dbReference type="GO" id="GO:0043190">
    <property type="term" value="C:ATP-binding cassette (ABC) transporter complex"/>
    <property type="evidence" value="ECO:0007669"/>
    <property type="project" value="InterPro"/>
</dbReference>
<keyword evidence="6 10" id="KW-0812">Transmembrane</keyword>
<dbReference type="Proteomes" id="UP000306416">
    <property type="component" value="Unassembled WGS sequence"/>
</dbReference>
<protein>
    <submittedName>
        <fullName evidence="12">Amino acid ABC transporter permease</fullName>
    </submittedName>
</protein>
<dbReference type="SUPFAM" id="SSF161098">
    <property type="entry name" value="MetI-like"/>
    <property type="match status" value="1"/>
</dbReference>
<evidence type="ECO:0000256" key="2">
    <source>
        <dbReference type="ARBA" id="ARBA00004429"/>
    </source>
</evidence>
<evidence type="ECO:0000256" key="3">
    <source>
        <dbReference type="ARBA" id="ARBA00010072"/>
    </source>
</evidence>
<dbReference type="PROSITE" id="PS50928">
    <property type="entry name" value="ABC_TM1"/>
    <property type="match status" value="1"/>
</dbReference>
<evidence type="ECO:0000256" key="7">
    <source>
        <dbReference type="ARBA" id="ARBA00022970"/>
    </source>
</evidence>
<evidence type="ECO:0000256" key="8">
    <source>
        <dbReference type="ARBA" id="ARBA00022989"/>
    </source>
</evidence>
<comment type="similarity">
    <text evidence="3">Belongs to the binding-protein-dependent transport system permease family. HisMQ subfamily.</text>
</comment>
<dbReference type="Gene3D" id="1.10.3720.10">
    <property type="entry name" value="MetI-like"/>
    <property type="match status" value="1"/>
</dbReference>
<gene>
    <name evidence="12" type="ORF">E4633_14035</name>
</gene>
<dbReference type="PANTHER" id="PTHR30614:SF20">
    <property type="entry name" value="GLUTAMINE TRANSPORT SYSTEM PERMEASE PROTEIN GLNP"/>
    <property type="match status" value="1"/>
</dbReference>
<evidence type="ECO:0000259" key="11">
    <source>
        <dbReference type="PROSITE" id="PS50928"/>
    </source>
</evidence>
<evidence type="ECO:0000256" key="6">
    <source>
        <dbReference type="ARBA" id="ARBA00022692"/>
    </source>
</evidence>
<dbReference type="NCBIfam" id="TIGR01726">
    <property type="entry name" value="HEQRo_perm_3TM"/>
    <property type="match status" value="1"/>
</dbReference>
<evidence type="ECO:0000256" key="4">
    <source>
        <dbReference type="ARBA" id="ARBA00022448"/>
    </source>
</evidence>
<dbReference type="InterPro" id="IPR000515">
    <property type="entry name" value="MetI-like"/>
</dbReference>
<dbReference type="InterPro" id="IPR035906">
    <property type="entry name" value="MetI-like_sf"/>
</dbReference>
<evidence type="ECO:0000313" key="12">
    <source>
        <dbReference type="EMBL" id="TGU71439.1"/>
    </source>
</evidence>
<accession>A0A4S1CDF5</accession>
<keyword evidence="7" id="KW-0029">Amino-acid transport</keyword>
<name>A0A4S1CDF5_9BACT</name>
<dbReference type="GO" id="GO:0022857">
    <property type="term" value="F:transmembrane transporter activity"/>
    <property type="evidence" value="ECO:0007669"/>
    <property type="project" value="InterPro"/>
</dbReference>
<feature type="domain" description="ABC transmembrane type-1" evidence="11">
    <location>
        <begin position="67"/>
        <end position="255"/>
    </location>
</feature>
<evidence type="ECO:0000256" key="10">
    <source>
        <dbReference type="RuleBase" id="RU363032"/>
    </source>
</evidence>
<dbReference type="PANTHER" id="PTHR30614">
    <property type="entry name" value="MEMBRANE COMPONENT OF AMINO ACID ABC TRANSPORTER"/>
    <property type="match status" value="1"/>
</dbReference>
<evidence type="ECO:0000256" key="1">
    <source>
        <dbReference type="ARBA" id="ARBA00003159"/>
    </source>
</evidence>
<dbReference type="AlphaFoldDB" id="A0A4S1CDF5"/>
<keyword evidence="4 10" id="KW-0813">Transport</keyword>
<dbReference type="Pfam" id="PF00528">
    <property type="entry name" value="BPD_transp_1"/>
    <property type="match status" value="1"/>
</dbReference>
<feature type="transmembrane region" description="Helical" evidence="10">
    <location>
        <begin position="64"/>
        <end position="88"/>
    </location>
</feature>
<feature type="transmembrane region" description="Helical" evidence="10">
    <location>
        <begin position="237"/>
        <end position="258"/>
    </location>
</feature>
<organism evidence="12 13">
    <name type="scientific">Geomonas terrae</name>
    <dbReference type="NCBI Taxonomy" id="2562681"/>
    <lineage>
        <taxon>Bacteria</taxon>
        <taxon>Pseudomonadati</taxon>
        <taxon>Thermodesulfobacteriota</taxon>
        <taxon>Desulfuromonadia</taxon>
        <taxon>Geobacterales</taxon>
        <taxon>Geobacteraceae</taxon>
        <taxon>Geomonas</taxon>
    </lineage>
</organism>
<keyword evidence="5" id="KW-1003">Cell membrane</keyword>
<feature type="transmembrane region" description="Helical" evidence="10">
    <location>
        <begin position="109"/>
        <end position="127"/>
    </location>
</feature>
<comment type="subcellular location">
    <subcellularLocation>
        <location evidence="2">Cell inner membrane</location>
        <topology evidence="2">Multi-pass membrane protein</topology>
    </subcellularLocation>
    <subcellularLocation>
        <location evidence="10">Cell membrane</location>
        <topology evidence="10">Multi-pass membrane protein</topology>
    </subcellularLocation>
</comment>
<proteinExistence type="inferred from homology"/>
<sequence length="266" mass="29785">MSRRRFQILFARSKGNHEEIPRFGRAVGVISALFLLALVFSFAFSRLHYGWNWDAVYQYRQKFVSGWLITLAISAASLVASLVVGLAAALSHRSPFLPLRYLGKIYVELIRGTPLLVQILVFFYVVADAFGIGNRYVVGTLTLAFFAGAYISEIIRAGIESVGESQLDSARAIGLTPYQTYRYVVFPQVMRRILPPLAGQFASLIKDSSLLSIIAVSEFTLNAQEVNAFTYSTMESYLPLALGYLALTLPISMLSKYLERRYRYAS</sequence>
<comment type="caution">
    <text evidence="12">The sequence shown here is derived from an EMBL/GenBank/DDBJ whole genome shotgun (WGS) entry which is preliminary data.</text>
</comment>
<keyword evidence="8 10" id="KW-1133">Transmembrane helix</keyword>
<dbReference type="InterPro" id="IPR010065">
    <property type="entry name" value="AA_ABC_transptr_permease_3TM"/>
</dbReference>
<dbReference type="InterPro" id="IPR043429">
    <property type="entry name" value="ArtM/GltK/GlnP/TcyL/YhdX-like"/>
</dbReference>
<comment type="function">
    <text evidence="1">Part of the binding-protein-dependent transport system for glutamine; probably responsible for the translocation of the substrate across the membrane.</text>
</comment>
<feature type="transmembrane region" description="Helical" evidence="10">
    <location>
        <begin position="23"/>
        <end position="44"/>
    </location>
</feature>
<dbReference type="RefSeq" id="WP_135871038.1">
    <property type="nucleotide sequence ID" value="NZ_SRSC01000003.1"/>
</dbReference>
<evidence type="ECO:0000313" key="13">
    <source>
        <dbReference type="Proteomes" id="UP000306416"/>
    </source>
</evidence>
<evidence type="ECO:0000256" key="9">
    <source>
        <dbReference type="ARBA" id="ARBA00023136"/>
    </source>
</evidence>
<dbReference type="GO" id="GO:0006865">
    <property type="term" value="P:amino acid transport"/>
    <property type="evidence" value="ECO:0007669"/>
    <property type="project" value="UniProtKB-KW"/>
</dbReference>
<dbReference type="EMBL" id="SRSC01000003">
    <property type="protein sequence ID" value="TGU71439.1"/>
    <property type="molecule type" value="Genomic_DNA"/>
</dbReference>